<dbReference type="SUPFAM" id="SSF53067">
    <property type="entry name" value="Actin-like ATPase domain"/>
    <property type="match status" value="1"/>
</dbReference>
<dbReference type="AlphaFoldDB" id="A0A9D1ABU6"/>
<dbReference type="Gene3D" id="1.10.10.10">
    <property type="entry name" value="Winged helix-like DNA-binding domain superfamily/Winged helix DNA-binding domain"/>
    <property type="match status" value="1"/>
</dbReference>
<evidence type="ECO:0000313" key="6">
    <source>
        <dbReference type="Proteomes" id="UP000886757"/>
    </source>
</evidence>
<dbReference type="InterPro" id="IPR000600">
    <property type="entry name" value="ROK"/>
</dbReference>
<dbReference type="Gene3D" id="3.30.420.40">
    <property type="match status" value="2"/>
</dbReference>
<reference evidence="5" key="1">
    <citation type="submission" date="2020-10" db="EMBL/GenBank/DDBJ databases">
        <authorList>
            <person name="Gilroy R."/>
        </authorList>
    </citation>
    <scope>NUCLEOTIDE SEQUENCE</scope>
    <source>
        <strain evidence="5">ChiSjej4B22-8148</strain>
    </source>
</reference>
<evidence type="ECO:0000256" key="2">
    <source>
        <dbReference type="ARBA" id="ARBA00006479"/>
    </source>
</evidence>
<dbReference type="Pfam" id="PF12802">
    <property type="entry name" value="MarR_2"/>
    <property type="match status" value="1"/>
</dbReference>
<dbReference type="SUPFAM" id="SSF46785">
    <property type="entry name" value="Winged helix' DNA-binding domain"/>
    <property type="match status" value="1"/>
</dbReference>
<dbReference type="EMBL" id="DVGK01000078">
    <property type="protein sequence ID" value="HIR13631.1"/>
    <property type="molecule type" value="Genomic_DNA"/>
</dbReference>
<protein>
    <submittedName>
        <fullName evidence="5">ROK family transcriptional regulator</fullName>
    </submittedName>
</protein>
<dbReference type="PANTHER" id="PTHR18964">
    <property type="entry name" value="ROK (REPRESSOR, ORF, KINASE) FAMILY"/>
    <property type="match status" value="1"/>
</dbReference>
<evidence type="ECO:0000256" key="3">
    <source>
        <dbReference type="ARBA" id="ARBA00022629"/>
    </source>
</evidence>
<dbReference type="Pfam" id="PF00480">
    <property type="entry name" value="ROK"/>
    <property type="match status" value="1"/>
</dbReference>
<evidence type="ECO:0000313" key="5">
    <source>
        <dbReference type="EMBL" id="HIR13631.1"/>
    </source>
</evidence>
<dbReference type="GO" id="GO:0003700">
    <property type="term" value="F:DNA-binding transcription factor activity"/>
    <property type="evidence" value="ECO:0007669"/>
    <property type="project" value="InterPro"/>
</dbReference>
<name>A0A9D1ABU6_9FIRM</name>
<dbReference type="InterPro" id="IPR000835">
    <property type="entry name" value="HTH_MarR-typ"/>
</dbReference>
<comment type="caution">
    <text evidence="5">The sequence shown here is derived from an EMBL/GenBank/DDBJ whole genome shotgun (WGS) entry which is preliminary data.</text>
</comment>
<reference evidence="5" key="2">
    <citation type="journal article" date="2021" name="PeerJ">
        <title>Extensive microbial diversity within the chicken gut microbiome revealed by metagenomics and culture.</title>
        <authorList>
            <person name="Gilroy R."/>
            <person name="Ravi A."/>
            <person name="Getino M."/>
            <person name="Pursley I."/>
            <person name="Horton D.L."/>
            <person name="Alikhan N.F."/>
            <person name="Baker D."/>
            <person name="Gharbi K."/>
            <person name="Hall N."/>
            <person name="Watson M."/>
            <person name="Adriaenssens E.M."/>
            <person name="Foster-Nyarko E."/>
            <person name="Jarju S."/>
            <person name="Secka A."/>
            <person name="Antonio M."/>
            <person name="Oren A."/>
            <person name="Chaudhuri R.R."/>
            <person name="La Ragione R."/>
            <person name="Hildebrand F."/>
            <person name="Pallen M.J."/>
        </authorList>
    </citation>
    <scope>NUCLEOTIDE SEQUENCE</scope>
    <source>
        <strain evidence="5">ChiSjej4B22-8148</strain>
    </source>
</reference>
<dbReference type="InterPro" id="IPR043129">
    <property type="entry name" value="ATPase_NBD"/>
</dbReference>
<dbReference type="PANTHER" id="PTHR18964:SF149">
    <property type="entry name" value="BIFUNCTIONAL UDP-N-ACETYLGLUCOSAMINE 2-EPIMERASE_N-ACETYLMANNOSAMINE KINASE"/>
    <property type="match status" value="1"/>
</dbReference>
<sequence length="395" mass="44521">MKVQNQQNIKVNNLMLVLRLIKEQRGREISRADIAKMTKMSATSISRIVDNLVRAGMIKETSPITAGRVGRKGTCLVLQNDKILSLGISIDSDRLGMCILDFTDQILEEETYRLQRETYQPEQILQFLSEMYEKLFERCGISQKAVKSIGISCIGNIDPVQGKIYFAPQFGWNEVDFASLAEKYFSGPVFMENDMKAATVSVVRNSGQMAEGGMTYLSIGMGVGSSVYMDGKVLRGYNNALGEVGHLIIHPHGRLCDCGQRGCVQTSLTINSLIEICHENGKDVEDLEEIIRLYRKGEPWMAAFVKERAMDLTYLIRNLIYMYNTEYILVGGALIVKFPELFELALEKLPQYVHPNLLRGLKIVKAETENNSLSGAAMIAQERYVERILRDYKSL</sequence>
<keyword evidence="3" id="KW-0859">Xylose metabolism</keyword>
<dbReference type="Proteomes" id="UP000886757">
    <property type="component" value="Unassembled WGS sequence"/>
</dbReference>
<keyword evidence="3" id="KW-0119">Carbohydrate metabolism</keyword>
<feature type="domain" description="HTH marR-type" evidence="4">
    <location>
        <begin position="16"/>
        <end position="68"/>
    </location>
</feature>
<organism evidence="5 6">
    <name type="scientific">Candidatus Choladousia intestinavium</name>
    <dbReference type="NCBI Taxonomy" id="2840727"/>
    <lineage>
        <taxon>Bacteria</taxon>
        <taxon>Bacillati</taxon>
        <taxon>Bacillota</taxon>
        <taxon>Clostridia</taxon>
        <taxon>Lachnospirales</taxon>
        <taxon>Lachnospiraceae</taxon>
        <taxon>Lachnospiraceae incertae sedis</taxon>
        <taxon>Candidatus Choladousia</taxon>
    </lineage>
</organism>
<evidence type="ECO:0000256" key="1">
    <source>
        <dbReference type="ARBA" id="ARBA00002486"/>
    </source>
</evidence>
<proteinExistence type="inferred from homology"/>
<accession>A0A9D1ABU6</accession>
<evidence type="ECO:0000259" key="4">
    <source>
        <dbReference type="Pfam" id="PF12802"/>
    </source>
</evidence>
<dbReference type="InterPro" id="IPR036390">
    <property type="entry name" value="WH_DNA-bd_sf"/>
</dbReference>
<comment type="similarity">
    <text evidence="2">Belongs to the ROK (NagC/XylR) family.</text>
</comment>
<dbReference type="InterPro" id="IPR036388">
    <property type="entry name" value="WH-like_DNA-bd_sf"/>
</dbReference>
<gene>
    <name evidence="5" type="ORF">IAB31_06880</name>
</gene>
<dbReference type="GO" id="GO:0042732">
    <property type="term" value="P:D-xylose metabolic process"/>
    <property type="evidence" value="ECO:0007669"/>
    <property type="project" value="UniProtKB-KW"/>
</dbReference>
<comment type="function">
    <text evidence="1">Transcriptional repressor of xylose-utilizing enzymes.</text>
</comment>